<reference evidence="1 2" key="1">
    <citation type="submission" date="2018-09" db="EMBL/GenBank/DDBJ databases">
        <title>Genomic Encyclopedia of Archaeal and Bacterial Type Strains, Phase II (KMG-II): from individual species to whole genera.</title>
        <authorList>
            <person name="Goeker M."/>
        </authorList>
    </citation>
    <scope>NUCLEOTIDE SEQUENCE [LARGE SCALE GENOMIC DNA]</scope>
    <source>
        <strain evidence="1 2">DSM 27148</strain>
    </source>
</reference>
<sequence length="136" mass="15268">MKITSALRGIALFLFVVVLFTSCEKEEGEGGTGTIEGRVYALNYNSDFSIKLGEYYAPDVDVFIIYGNDSIHSDKTETSYNGWYRFQYLNKGTYTLYVLSNDPERISASGKIVIQQTINISDNNSTVIADDLVIYE</sequence>
<evidence type="ECO:0000313" key="2">
    <source>
        <dbReference type="Proteomes" id="UP000283387"/>
    </source>
</evidence>
<organism evidence="1 2">
    <name type="scientific">Mangrovibacterium diazotrophicum</name>
    <dbReference type="NCBI Taxonomy" id="1261403"/>
    <lineage>
        <taxon>Bacteria</taxon>
        <taxon>Pseudomonadati</taxon>
        <taxon>Bacteroidota</taxon>
        <taxon>Bacteroidia</taxon>
        <taxon>Marinilabiliales</taxon>
        <taxon>Prolixibacteraceae</taxon>
        <taxon>Mangrovibacterium</taxon>
    </lineage>
</organism>
<comment type="caution">
    <text evidence="1">The sequence shown here is derived from an EMBL/GenBank/DDBJ whole genome shotgun (WGS) entry which is preliminary data.</text>
</comment>
<protein>
    <recommendedName>
        <fullName evidence="3">Carboxypeptidase family protein</fullName>
    </recommendedName>
</protein>
<keyword evidence="2" id="KW-1185">Reference proteome</keyword>
<evidence type="ECO:0000313" key="1">
    <source>
        <dbReference type="EMBL" id="RKD90733.1"/>
    </source>
</evidence>
<evidence type="ECO:0008006" key="3">
    <source>
        <dbReference type="Google" id="ProtNLM"/>
    </source>
</evidence>
<dbReference type="PROSITE" id="PS51257">
    <property type="entry name" value="PROKAR_LIPOPROTEIN"/>
    <property type="match status" value="1"/>
</dbReference>
<dbReference type="Proteomes" id="UP000283387">
    <property type="component" value="Unassembled WGS sequence"/>
</dbReference>
<name>A0A419W5J8_9BACT</name>
<dbReference type="AlphaFoldDB" id="A0A419W5J8"/>
<dbReference type="EMBL" id="RAPN01000001">
    <property type="protein sequence ID" value="RKD90733.1"/>
    <property type="molecule type" value="Genomic_DNA"/>
</dbReference>
<accession>A0A419W5J8</accession>
<dbReference type="RefSeq" id="WP_120272112.1">
    <property type="nucleotide sequence ID" value="NZ_RAPN01000001.1"/>
</dbReference>
<dbReference type="Gene3D" id="2.60.40.10">
    <property type="entry name" value="Immunoglobulins"/>
    <property type="match status" value="1"/>
</dbReference>
<proteinExistence type="predicted"/>
<dbReference type="SUPFAM" id="SSF117074">
    <property type="entry name" value="Hypothetical protein PA1324"/>
    <property type="match status" value="1"/>
</dbReference>
<dbReference type="InterPro" id="IPR013783">
    <property type="entry name" value="Ig-like_fold"/>
</dbReference>
<gene>
    <name evidence="1" type="ORF">BC643_1076</name>
</gene>
<dbReference type="OrthoDB" id="1492833at2"/>